<feature type="compositionally biased region" description="Low complexity" evidence="6">
    <location>
        <begin position="173"/>
        <end position="191"/>
    </location>
</feature>
<reference evidence="8" key="1">
    <citation type="submission" date="2021-01" db="EMBL/GenBank/DDBJ databases">
        <authorList>
            <person name="Corre E."/>
            <person name="Pelletier E."/>
            <person name="Niang G."/>
            <person name="Scheremetjew M."/>
            <person name="Finn R."/>
            <person name="Kale V."/>
            <person name="Holt S."/>
            <person name="Cochrane G."/>
            <person name="Meng A."/>
            <person name="Brown T."/>
            <person name="Cohen L."/>
        </authorList>
    </citation>
    <scope>NUCLEOTIDE SEQUENCE</scope>
    <source>
        <strain evidence="8">CCMP1594</strain>
    </source>
</reference>
<dbReference type="GO" id="GO:0008270">
    <property type="term" value="F:zinc ion binding"/>
    <property type="evidence" value="ECO:0007669"/>
    <property type="project" value="UniProtKB-KW"/>
</dbReference>
<sequence>MTHQCCSACGARFHLFLWQYSCHQCGTTLCSACSHIITGPKVSGRVCHSCVTRKTRPRDCSAFLEVIKAQAQQLLFLERQYTSLQEFTEQLQCAFVRKCEALDAVIARLEGLHLQAPGFNGTDADAMNCPERLRSNSFSAHESGAQGSGLRLDLNLLMETDATPSDTSSETASSLGYSESGPPSGSSSMASLKPHLSSRQADHCSALTQLSHARLRLEKEKRQQDMQMEQAAFNKEKESMSAEVARLGQSLRKLQKEHALQREREANLKRELEKSQEALARSEQALQEAFYSMN</sequence>
<organism evidence="8">
    <name type="scientific">Eutreptiella gymnastica</name>
    <dbReference type="NCBI Taxonomy" id="73025"/>
    <lineage>
        <taxon>Eukaryota</taxon>
        <taxon>Discoba</taxon>
        <taxon>Euglenozoa</taxon>
        <taxon>Euglenida</taxon>
        <taxon>Spirocuta</taxon>
        <taxon>Euglenophyceae</taxon>
        <taxon>Eutreptiales</taxon>
        <taxon>Eutreptiaceae</taxon>
        <taxon>Eutreptiella</taxon>
    </lineage>
</organism>
<evidence type="ECO:0000256" key="6">
    <source>
        <dbReference type="SAM" id="MobiDB-lite"/>
    </source>
</evidence>
<keyword evidence="5" id="KW-0175">Coiled coil</keyword>
<evidence type="ECO:0000256" key="1">
    <source>
        <dbReference type="ARBA" id="ARBA00022723"/>
    </source>
</evidence>
<keyword evidence="1" id="KW-0479">Metal-binding</keyword>
<dbReference type="EMBL" id="HBJA01149471">
    <property type="protein sequence ID" value="CAE0840602.1"/>
    <property type="molecule type" value="Transcribed_RNA"/>
</dbReference>
<evidence type="ECO:0000256" key="3">
    <source>
        <dbReference type="ARBA" id="ARBA00022833"/>
    </source>
</evidence>
<dbReference type="AlphaFoldDB" id="A0A7S4GLM6"/>
<dbReference type="InterPro" id="IPR017455">
    <property type="entry name" value="Znf_FYVE-rel"/>
</dbReference>
<protein>
    <recommendedName>
        <fullName evidence="7">FYVE-type domain-containing protein</fullName>
    </recommendedName>
</protein>
<dbReference type="CDD" id="cd00065">
    <property type="entry name" value="FYVE_like_SF"/>
    <property type="match status" value="1"/>
</dbReference>
<dbReference type="InterPro" id="IPR011011">
    <property type="entry name" value="Znf_FYVE_PHD"/>
</dbReference>
<feature type="compositionally biased region" description="Polar residues" evidence="6">
    <location>
        <begin position="162"/>
        <end position="172"/>
    </location>
</feature>
<dbReference type="PROSITE" id="PS50178">
    <property type="entry name" value="ZF_FYVE"/>
    <property type="match status" value="1"/>
</dbReference>
<keyword evidence="2 4" id="KW-0863">Zinc-finger</keyword>
<accession>A0A7S4GLM6</accession>
<evidence type="ECO:0000256" key="2">
    <source>
        <dbReference type="ARBA" id="ARBA00022771"/>
    </source>
</evidence>
<keyword evidence="3" id="KW-0862">Zinc</keyword>
<name>A0A7S4GLM6_9EUGL</name>
<dbReference type="SUPFAM" id="SSF57903">
    <property type="entry name" value="FYVE/PHD zinc finger"/>
    <property type="match status" value="1"/>
</dbReference>
<proteinExistence type="predicted"/>
<evidence type="ECO:0000256" key="5">
    <source>
        <dbReference type="SAM" id="Coils"/>
    </source>
</evidence>
<feature type="region of interest" description="Disordered" evidence="6">
    <location>
        <begin position="162"/>
        <end position="202"/>
    </location>
</feature>
<evidence type="ECO:0000313" key="8">
    <source>
        <dbReference type="EMBL" id="CAE0840602.1"/>
    </source>
</evidence>
<evidence type="ECO:0000259" key="7">
    <source>
        <dbReference type="PROSITE" id="PS50178"/>
    </source>
</evidence>
<feature type="coiled-coil region" evidence="5">
    <location>
        <begin position="237"/>
        <end position="289"/>
    </location>
</feature>
<gene>
    <name evidence="8" type="ORF">EGYM00163_LOCUS51409</name>
</gene>
<feature type="domain" description="FYVE-type" evidence="7">
    <location>
        <begin position="1"/>
        <end position="55"/>
    </location>
</feature>
<evidence type="ECO:0000256" key="4">
    <source>
        <dbReference type="PROSITE-ProRule" id="PRU00091"/>
    </source>
</evidence>